<keyword evidence="1" id="KW-0315">Glutamine amidotransferase</keyword>
<feature type="compositionally biased region" description="Basic residues" evidence="2">
    <location>
        <begin position="418"/>
        <end position="427"/>
    </location>
</feature>
<evidence type="ECO:0000313" key="3">
    <source>
        <dbReference type="EMBL" id="KAL3668409.1"/>
    </source>
</evidence>
<protein>
    <recommendedName>
        <fullName evidence="5">DRTGG domain-containing protein</fullName>
    </recommendedName>
</protein>
<name>A0ABD3FS09_9STRA</name>
<dbReference type="EMBL" id="JBIMZQ010000011">
    <property type="protein sequence ID" value="KAL3668409.1"/>
    <property type="molecule type" value="Genomic_DNA"/>
</dbReference>
<dbReference type="Proteomes" id="UP001632037">
    <property type="component" value="Unassembled WGS sequence"/>
</dbReference>
<accession>A0ABD3FS09</accession>
<keyword evidence="4" id="KW-1185">Reference proteome</keyword>
<sequence>MTEAALVRCVVFGRQGDAQLTEVLAFLRGFSALYGSGLALHSEIRASAAEVEALIAQELVKNPSQVNKRSAAKVQPNQVNRTEESELFARISMDQKELIVFGKSALMQWMKQQLLESRYTATASTPVVSETPPLRLFISGDRAQVGKSTVCLGLVGALLRNGYAASDIAYIKPATQCEKPQLVTKFCRQQGITCCEVGPILFYKGFTREFLKGETETSAQLLEKARKKVDEVGRGKKIVVVDGVGYPAVGSICEVSNAHVAKALEVPVILVGKKGVGDAVDSFNLNATYFESHGVKVLGGIFNRLPDDGFYSLEHCRENVTAYFEQFQPEKRVYGFLPELTDGGHSALIAEKSEEGQSEPVPGVFLTVTEDELAKKVVDAFVQSVDLTKLLADAEANQAAAKKKAASINGVKTEASKSKPKAKKPKRARDFEIPTSFESVELPAFDTVATTCSLNTVEIPTSTETMALPSFDTMEIPSSTETMALPSFNTMEIPSSTETMALPSFDTMEIPSSTETMALPSFNTMEIPSSTETMALPSFDTMEIPSSTETMALPSFNTMEIPSSTETMALPSFDTMEIPSSTETMALPSFDTMEIPSSTEMMALPSFDTAEIPSSMQTMPMSSDTVPL</sequence>
<dbReference type="Gene3D" id="3.40.50.300">
    <property type="entry name" value="P-loop containing nucleotide triphosphate hydrolases"/>
    <property type="match status" value="1"/>
</dbReference>
<feature type="region of interest" description="Disordered" evidence="2">
    <location>
        <begin position="403"/>
        <end position="430"/>
    </location>
</feature>
<reference evidence="3 4" key="1">
    <citation type="submission" date="2024-09" db="EMBL/GenBank/DDBJ databases">
        <title>Genome sequencing and assembly of Phytophthora oleae, isolate VK10A, causative agent of rot of olive drupes.</title>
        <authorList>
            <person name="Conti Taguali S."/>
            <person name="Riolo M."/>
            <person name="La Spada F."/>
            <person name="Cacciola S.O."/>
            <person name="Dionisio G."/>
        </authorList>
    </citation>
    <scope>NUCLEOTIDE SEQUENCE [LARGE SCALE GENOMIC DNA]</scope>
    <source>
        <strain evidence="3 4">VK10A</strain>
    </source>
</reference>
<evidence type="ECO:0000256" key="2">
    <source>
        <dbReference type="SAM" id="MobiDB-lite"/>
    </source>
</evidence>
<dbReference type="Pfam" id="PF13500">
    <property type="entry name" value="AAA_26"/>
    <property type="match status" value="1"/>
</dbReference>
<dbReference type="CDD" id="cd03109">
    <property type="entry name" value="DTBS"/>
    <property type="match status" value="1"/>
</dbReference>
<dbReference type="SUPFAM" id="SSF52540">
    <property type="entry name" value="P-loop containing nucleoside triphosphate hydrolases"/>
    <property type="match status" value="1"/>
</dbReference>
<evidence type="ECO:0008006" key="5">
    <source>
        <dbReference type="Google" id="ProtNLM"/>
    </source>
</evidence>
<dbReference type="PANTHER" id="PTHR21343:SF10">
    <property type="entry name" value="DRTGG DOMAIN-CONTAINING PROTEIN"/>
    <property type="match status" value="1"/>
</dbReference>
<dbReference type="PANTHER" id="PTHR21343">
    <property type="entry name" value="DETHIOBIOTIN SYNTHETASE"/>
    <property type="match status" value="1"/>
</dbReference>
<evidence type="ECO:0000313" key="4">
    <source>
        <dbReference type="Proteomes" id="UP001632037"/>
    </source>
</evidence>
<organism evidence="3 4">
    <name type="scientific">Phytophthora oleae</name>
    <dbReference type="NCBI Taxonomy" id="2107226"/>
    <lineage>
        <taxon>Eukaryota</taxon>
        <taxon>Sar</taxon>
        <taxon>Stramenopiles</taxon>
        <taxon>Oomycota</taxon>
        <taxon>Peronosporomycetes</taxon>
        <taxon>Peronosporales</taxon>
        <taxon>Peronosporaceae</taxon>
        <taxon>Phytophthora</taxon>
    </lineage>
</organism>
<dbReference type="InterPro" id="IPR027417">
    <property type="entry name" value="P-loop_NTPase"/>
</dbReference>
<dbReference type="AlphaFoldDB" id="A0ABD3FS09"/>
<evidence type="ECO:0000256" key="1">
    <source>
        <dbReference type="ARBA" id="ARBA00022962"/>
    </source>
</evidence>
<comment type="caution">
    <text evidence="3">The sequence shown here is derived from an EMBL/GenBank/DDBJ whole genome shotgun (WGS) entry which is preliminary data.</text>
</comment>
<gene>
    <name evidence="3" type="ORF">V7S43_006497</name>
</gene>
<proteinExistence type="predicted"/>